<sequence length="1457" mass="158845">MSSKGDKKELEILCRYVPRVVLSQYAHSRVALKEPATTTFPAVMALFDISGFSSLADRLAKEENVKPLVGVDIAPKRPSTSSGHIAKQPQPTMDLSRLASHRRISHASTGRQDSVRGDDAPINTSKRSSNAPSFSNKEKRASVGGNAGGGSSDMGLMRTGMAVEQLTKTLNQTLAPVIDIITQFNGDIIKFAGDAMIVMWETASSKLGDEPPAVDPGVVLFTAISCALQVLRMLESQDHVGATTLKMHVGMGYSSVTGNHVGGLLNRWEFYVGGAATGQMSIAEGDAHEGELVVSAECYDALVGSAAVQPLGIDAVKLARGNFKITGLKSAANVGVKYSLPTLRLGRDLIPLIKSYVPGCIALSLGKGKIVINGMRSITAIFIKFAGILDIPEPERQLQEVHRCLCAVQDAAYRVHATIRQFLIDDKGAVAIVVVGLPPFYHENNALHGIRMALYLQEKGVSASIGITSGPAFCGSIGSSVRAEYAVVGDVINLSARLMSMAAPGQILCDESTHTATLTRFEFDQGTHVMVKGKGDFIVVYRVFQDAMGASPAEKPAPGDIFIPSGINDFVIKRVDDFGKRSRLAKDTARVCQTILVRGASGVGKTTLLRHLTHVHPKVFYSCGDSVEKNTKLFVWRKVVTGIVFGMHGSPPTTTSHGVPDAAHRHGLVVMSQSHRNVVGTSLERQPSATKFQSTHSSSASPLLSRIGSKTGSLISRLGSASQRSLAPATTVLAASDATIDETTSKKSFESTDQFPDTLLRRQPSASSILDDDSTSEVSTVDLRANFGAGLQFIHSIVESGELGPESLPLLNVFIPHCFPETSHSLELAQHEDRFMHDVMLLVLTIVKEANRTHPILLAWDDCQWIDAASWDLLLKVLELSPTITCVVGVRTDALPPHAEFKRLEAHTHALKWEMRNLSLRDTSLLLSHRYGIAIMNSYLLEYVHGRAGGNPGHTIALMQRLLDLDTIYIDLERGVVHVLKDIHDVDLEISLQTRAKVMHHFDQLNTAGQLALRIVSVSIDYIHFDALSYLLRAVFAIEYNASFTHSSKGDDDASSTSAAAPSFSDHGASLFVQALLGLGVCENHGLVAVDHHNEVVRFASDDMRLVVYNVMLPSQRETIHRVFAMWFETEVPLHRIPRFQHCYHLAYHLSRTRMYNQSMHYFAKGAEEALLRGVSDFALMCLTSAGAVLLLMDTAPAQSGRDARPRGIRKSSSRTPLGLDDDDGSIEISLHQCKIEFLTGLVMVQKSDWPTAVDNLNVAIAIYHELVRKHKLGPWDRQKRKLRKWWADTCTLRRPIKVKPLSHRRSITVGIHVNGSIETLLDEVESLVGVATRLKTKILKVEREHEKTSNEIRLQGLRCISSIKDDVVVNLEKTFLLVPESKQSPTRRSKKQPLAGSGSSNLVLNARPGHESGAPEDKPPADGRKVSMLRNHSSTTTKLVTVPNEAAAAARSLPHS</sequence>
<dbReference type="CDD" id="cd07302">
    <property type="entry name" value="CHD"/>
    <property type="match status" value="1"/>
</dbReference>
<dbReference type="SMART" id="SM00044">
    <property type="entry name" value="CYCc"/>
    <property type="match status" value="1"/>
</dbReference>
<feature type="region of interest" description="Disordered" evidence="1">
    <location>
        <begin position="684"/>
        <end position="703"/>
    </location>
</feature>
<dbReference type="PANTHER" id="PTHR47455">
    <property type="entry name" value="ADENYLYL CYCLASE BETA"/>
    <property type="match status" value="1"/>
</dbReference>
<feature type="compositionally biased region" description="Polar residues" evidence="1">
    <location>
        <begin position="1431"/>
        <end position="1440"/>
    </location>
</feature>
<organism evidence="4 5">
    <name type="scientific">Aphanomyces stellatus</name>
    <dbReference type="NCBI Taxonomy" id="120398"/>
    <lineage>
        <taxon>Eukaryota</taxon>
        <taxon>Sar</taxon>
        <taxon>Stramenopiles</taxon>
        <taxon>Oomycota</taxon>
        <taxon>Saprolegniomycetes</taxon>
        <taxon>Saprolegniales</taxon>
        <taxon>Verrucalvaceae</taxon>
        <taxon>Aphanomyces</taxon>
    </lineage>
</organism>
<feature type="region of interest" description="Disordered" evidence="1">
    <location>
        <begin position="1381"/>
        <end position="1457"/>
    </location>
</feature>
<feature type="compositionally biased region" description="Basic and acidic residues" evidence="1">
    <location>
        <begin position="1409"/>
        <end position="1426"/>
    </location>
</feature>
<dbReference type="GO" id="GO:0035556">
    <property type="term" value="P:intracellular signal transduction"/>
    <property type="evidence" value="ECO:0007669"/>
    <property type="project" value="InterPro"/>
</dbReference>
<feature type="compositionally biased region" description="Polar residues" evidence="1">
    <location>
        <begin position="684"/>
        <end position="693"/>
    </location>
</feature>
<feature type="region of interest" description="Disordered" evidence="1">
    <location>
        <begin position="104"/>
        <end position="156"/>
    </location>
</feature>
<reference evidence="4 5" key="1">
    <citation type="submission" date="2019-03" db="EMBL/GenBank/DDBJ databases">
        <authorList>
            <person name="Gaulin E."/>
            <person name="Dumas B."/>
        </authorList>
    </citation>
    <scope>NUCLEOTIDE SEQUENCE [LARGE SCALE GENOMIC DNA]</scope>
    <source>
        <strain evidence="4">CBS 568.67</strain>
    </source>
</reference>
<name>A0A485LB07_9STRA</name>
<protein>
    <submittedName>
        <fullName evidence="4">Aste57867_18693 protein</fullName>
    </submittedName>
</protein>
<dbReference type="PANTHER" id="PTHR47455:SF1">
    <property type="entry name" value="GUANYLATE CYCLASE DOMAIN-CONTAINING PROTEIN"/>
    <property type="match status" value="1"/>
</dbReference>
<dbReference type="Pfam" id="PF00211">
    <property type="entry name" value="Guanylate_cyc"/>
    <property type="match status" value="1"/>
</dbReference>
<keyword evidence="5" id="KW-1185">Reference proteome</keyword>
<dbReference type="EMBL" id="CAADRA010006426">
    <property type="protein sequence ID" value="VFT95428.1"/>
    <property type="molecule type" value="Genomic_DNA"/>
</dbReference>
<dbReference type="EMBL" id="VJMH01006405">
    <property type="protein sequence ID" value="KAF0689897.1"/>
    <property type="molecule type" value="Genomic_DNA"/>
</dbReference>
<feature type="compositionally biased region" description="Polar residues" evidence="1">
    <location>
        <begin position="122"/>
        <end position="135"/>
    </location>
</feature>
<feature type="domain" description="Guanylate cyclase" evidence="2">
    <location>
        <begin position="379"/>
        <end position="499"/>
    </location>
</feature>
<dbReference type="InterPro" id="IPR027417">
    <property type="entry name" value="P-loop_NTPase"/>
</dbReference>
<dbReference type="Gene3D" id="3.30.70.1230">
    <property type="entry name" value="Nucleotide cyclase"/>
    <property type="match status" value="2"/>
</dbReference>
<feature type="region of interest" description="Disordered" evidence="1">
    <location>
        <begin position="1199"/>
        <end position="1219"/>
    </location>
</feature>
<dbReference type="InterPro" id="IPR001054">
    <property type="entry name" value="A/G_cyclase"/>
</dbReference>
<evidence type="ECO:0000313" key="5">
    <source>
        <dbReference type="Proteomes" id="UP000332933"/>
    </source>
</evidence>
<evidence type="ECO:0000256" key="1">
    <source>
        <dbReference type="SAM" id="MobiDB-lite"/>
    </source>
</evidence>
<feature type="compositionally biased region" description="Polar residues" evidence="1">
    <location>
        <begin position="78"/>
        <end position="92"/>
    </location>
</feature>
<dbReference type="PROSITE" id="PS50125">
    <property type="entry name" value="GUANYLATE_CYCLASE_2"/>
    <property type="match status" value="1"/>
</dbReference>
<feature type="region of interest" description="Disordered" evidence="1">
    <location>
        <begin position="71"/>
        <end position="92"/>
    </location>
</feature>
<reference evidence="3" key="2">
    <citation type="submission" date="2019-06" db="EMBL/GenBank/DDBJ databases">
        <title>Genomics analysis of Aphanomyces spp. identifies a new class of oomycete effector associated with host adaptation.</title>
        <authorList>
            <person name="Gaulin E."/>
        </authorList>
    </citation>
    <scope>NUCLEOTIDE SEQUENCE</scope>
    <source>
        <strain evidence="3">CBS 578.67</strain>
    </source>
</reference>
<evidence type="ECO:0000313" key="4">
    <source>
        <dbReference type="EMBL" id="VFT95428.1"/>
    </source>
</evidence>
<dbReference type="InterPro" id="IPR029787">
    <property type="entry name" value="Nucleotide_cyclase"/>
</dbReference>
<dbReference type="SUPFAM" id="SSF55073">
    <property type="entry name" value="Nucleotide cyclase"/>
    <property type="match status" value="2"/>
</dbReference>
<dbReference type="Proteomes" id="UP000332933">
    <property type="component" value="Unassembled WGS sequence"/>
</dbReference>
<gene>
    <name evidence="4" type="primary">Aste57867_18693</name>
    <name evidence="3" type="ORF">As57867_018631</name>
    <name evidence="4" type="ORF">ASTE57867_18693</name>
</gene>
<dbReference type="OrthoDB" id="194468at2759"/>
<dbReference type="SUPFAM" id="SSF52540">
    <property type="entry name" value="P-loop containing nucleoside triphosphate hydrolases"/>
    <property type="match status" value="1"/>
</dbReference>
<feature type="compositionally biased region" description="Low complexity" evidence="1">
    <location>
        <begin position="694"/>
        <end position="703"/>
    </location>
</feature>
<evidence type="ECO:0000259" key="2">
    <source>
        <dbReference type="PROSITE" id="PS50125"/>
    </source>
</evidence>
<proteinExistence type="predicted"/>
<accession>A0A485LB07</accession>
<dbReference type="GO" id="GO:0009190">
    <property type="term" value="P:cyclic nucleotide biosynthetic process"/>
    <property type="evidence" value="ECO:0007669"/>
    <property type="project" value="InterPro"/>
</dbReference>
<evidence type="ECO:0000313" key="3">
    <source>
        <dbReference type="EMBL" id="KAF0689897.1"/>
    </source>
</evidence>